<organism evidence="1 2">
    <name type="scientific">Wickerhamomyces pijperi</name>
    <name type="common">Yeast</name>
    <name type="synonym">Pichia pijperi</name>
    <dbReference type="NCBI Taxonomy" id="599730"/>
    <lineage>
        <taxon>Eukaryota</taxon>
        <taxon>Fungi</taxon>
        <taxon>Dikarya</taxon>
        <taxon>Ascomycota</taxon>
        <taxon>Saccharomycotina</taxon>
        <taxon>Saccharomycetes</taxon>
        <taxon>Phaffomycetales</taxon>
        <taxon>Wickerhamomycetaceae</taxon>
        <taxon>Wickerhamomyces</taxon>
    </lineage>
</organism>
<protein>
    <submittedName>
        <fullName evidence="1">Uncharacterized protein</fullName>
    </submittedName>
</protein>
<dbReference type="EMBL" id="JAEUBG010000375">
    <property type="protein sequence ID" value="KAH3688374.1"/>
    <property type="molecule type" value="Genomic_DNA"/>
</dbReference>
<reference evidence="1" key="2">
    <citation type="submission" date="2021-01" db="EMBL/GenBank/DDBJ databases">
        <authorList>
            <person name="Schikora-Tamarit M.A."/>
        </authorList>
    </citation>
    <scope>NUCLEOTIDE SEQUENCE</scope>
    <source>
        <strain evidence="1">CBS2887</strain>
    </source>
</reference>
<evidence type="ECO:0000313" key="1">
    <source>
        <dbReference type="EMBL" id="KAH3688374.1"/>
    </source>
</evidence>
<sequence length="250" mass="27407">MKIKSAEMVKQVVTKVGDLVSSLNGETVNLSEVEMISDGINNLGNFSDDGLFLDNLTLVVELQKLCCTLSVGESDDVLLGMAVGQRETFHLFELLDKLPLLVVVIDENRAFRSDNHQPTGKLPEPLDELVLSQLVATVAAYNLLYFKSLGLLFHLCWVHIDDSNSAIVTASSGNQLVVFDIQPPNVSTVMQLQSQISNQFSLFLIDIPDSGSQILRDRDQVLPSVVELQVPNSRRVTPGGTQQFTGLEVP</sequence>
<name>A0A9P8QGF3_WICPI</name>
<comment type="caution">
    <text evidence="1">The sequence shown here is derived from an EMBL/GenBank/DDBJ whole genome shotgun (WGS) entry which is preliminary data.</text>
</comment>
<reference evidence="1" key="1">
    <citation type="journal article" date="2021" name="Open Biol.">
        <title>Shared evolutionary footprints suggest mitochondrial oxidative damage underlies multiple complex I losses in fungi.</title>
        <authorList>
            <person name="Schikora-Tamarit M.A."/>
            <person name="Marcet-Houben M."/>
            <person name="Nosek J."/>
            <person name="Gabaldon T."/>
        </authorList>
    </citation>
    <scope>NUCLEOTIDE SEQUENCE</scope>
    <source>
        <strain evidence="1">CBS2887</strain>
    </source>
</reference>
<gene>
    <name evidence="1" type="ORF">WICPIJ_000642</name>
</gene>
<evidence type="ECO:0000313" key="2">
    <source>
        <dbReference type="Proteomes" id="UP000774326"/>
    </source>
</evidence>
<accession>A0A9P8QGF3</accession>
<keyword evidence="2" id="KW-1185">Reference proteome</keyword>
<dbReference type="AlphaFoldDB" id="A0A9P8QGF3"/>
<proteinExistence type="predicted"/>
<dbReference type="Proteomes" id="UP000774326">
    <property type="component" value="Unassembled WGS sequence"/>
</dbReference>